<keyword evidence="3" id="KW-1185">Reference proteome</keyword>
<proteinExistence type="predicted"/>
<organism evidence="2 3">
    <name type="scientific">Streptomyces broussonetiae</name>
    <dbReference type="NCBI Taxonomy" id="2686304"/>
    <lineage>
        <taxon>Bacteria</taxon>
        <taxon>Bacillati</taxon>
        <taxon>Actinomycetota</taxon>
        <taxon>Actinomycetes</taxon>
        <taxon>Kitasatosporales</taxon>
        <taxon>Streptomycetaceae</taxon>
        <taxon>Streptomyces</taxon>
    </lineage>
</organism>
<evidence type="ECO:0000256" key="1">
    <source>
        <dbReference type="SAM" id="SignalP"/>
    </source>
</evidence>
<evidence type="ECO:0008006" key="4">
    <source>
        <dbReference type="Google" id="ProtNLM"/>
    </source>
</evidence>
<accession>A0ABV5EFX4</accession>
<protein>
    <recommendedName>
        <fullName evidence="4">Secreted protein</fullName>
    </recommendedName>
</protein>
<name>A0ABV5EFX4_9ACTN</name>
<dbReference type="RefSeq" id="WP_376734345.1">
    <property type="nucleotide sequence ID" value="NZ_JAYMRP010000023.1"/>
</dbReference>
<evidence type="ECO:0000313" key="2">
    <source>
        <dbReference type="EMBL" id="MFB8775761.1"/>
    </source>
</evidence>
<feature type="signal peptide" evidence="1">
    <location>
        <begin position="1"/>
        <end position="37"/>
    </location>
</feature>
<feature type="chain" id="PRO_5045729756" description="Secreted protein" evidence="1">
    <location>
        <begin position="38"/>
        <end position="109"/>
    </location>
</feature>
<gene>
    <name evidence="2" type="ORF">VSS16_23970</name>
</gene>
<comment type="caution">
    <text evidence="2">The sequence shown here is derived from an EMBL/GenBank/DDBJ whole genome shotgun (WGS) entry which is preliminary data.</text>
</comment>
<evidence type="ECO:0000313" key="3">
    <source>
        <dbReference type="Proteomes" id="UP001585080"/>
    </source>
</evidence>
<dbReference type="Proteomes" id="UP001585080">
    <property type="component" value="Unassembled WGS sequence"/>
</dbReference>
<sequence length="109" mass="10683">MSKSSCVGALSMPLPMPLSLAGALSLTLALAVGPLTAAVTDAVAAPVDVTASECLRGGGMIIVAADGEGGAFTQRCQGGVHDGETILTATAWEFAAGDVASVALPGDRR</sequence>
<keyword evidence="1" id="KW-0732">Signal</keyword>
<reference evidence="2 3" key="1">
    <citation type="submission" date="2024-01" db="EMBL/GenBank/DDBJ databases">
        <title>Genome mining of biosynthetic gene clusters to explore secondary metabolites of Streptomyces sp.</title>
        <authorList>
            <person name="Baig A."/>
            <person name="Ajitkumar Shintre N."/>
            <person name="Kumar H."/>
            <person name="Anbarasu A."/>
            <person name="Ramaiah S."/>
        </authorList>
    </citation>
    <scope>NUCLEOTIDE SEQUENCE [LARGE SCALE GENOMIC DNA]</scope>
    <source>
        <strain evidence="2 3">A57</strain>
    </source>
</reference>
<dbReference type="EMBL" id="JAYMRP010000023">
    <property type="protein sequence ID" value="MFB8775761.1"/>
    <property type="molecule type" value="Genomic_DNA"/>
</dbReference>